<protein>
    <recommendedName>
        <fullName evidence="3">VCBS repeat-containing protein</fullName>
    </recommendedName>
</protein>
<dbReference type="EMBL" id="CP159925">
    <property type="protein sequence ID" value="XCO74064.1"/>
    <property type="molecule type" value="Genomic_DNA"/>
</dbReference>
<evidence type="ECO:0008006" key="3">
    <source>
        <dbReference type="Google" id="ProtNLM"/>
    </source>
</evidence>
<sequence>MIRVHKGLIIVLAALVGQACTREPPSASHATASSEAGGADKAMANADIGPSPSMRPGSDDPADATYSIDGEAVALSRGVGLLSPSAGKALGAGRIRMVGGPLSGDLDKDGDEDAIVLLSLEVAGKSPRYYLAGALQSHGKFSGDKSLFLGGTISQPSLHYSNDRISASYYLEGVSPGSVRGMRTVQAKWNGRRFELL</sequence>
<reference evidence="2" key="1">
    <citation type="submission" date="2024-06" db="EMBL/GenBank/DDBJ databases">
        <authorList>
            <person name="Li S."/>
        </authorList>
    </citation>
    <scope>NUCLEOTIDE SEQUENCE</scope>
    <source>
        <strain evidence="2">SR10</strain>
    </source>
</reference>
<evidence type="ECO:0000256" key="1">
    <source>
        <dbReference type="SAM" id="MobiDB-lite"/>
    </source>
</evidence>
<dbReference type="RefSeq" id="WP_363796926.1">
    <property type="nucleotide sequence ID" value="NZ_CP159925.1"/>
</dbReference>
<gene>
    <name evidence="2" type="ORF">ABU614_16990</name>
</gene>
<proteinExistence type="predicted"/>
<dbReference type="AlphaFoldDB" id="A0AAU8MR33"/>
<dbReference type="PROSITE" id="PS51257">
    <property type="entry name" value="PROKAR_LIPOPROTEIN"/>
    <property type="match status" value="1"/>
</dbReference>
<evidence type="ECO:0000313" key="2">
    <source>
        <dbReference type="EMBL" id="XCO74064.1"/>
    </source>
</evidence>
<name>A0AAU8MR33_9GAMM</name>
<organism evidence="2">
    <name type="scientific">Lysobacter firmicutimachus</name>
    <dbReference type="NCBI Taxonomy" id="1792846"/>
    <lineage>
        <taxon>Bacteria</taxon>
        <taxon>Pseudomonadati</taxon>
        <taxon>Pseudomonadota</taxon>
        <taxon>Gammaproteobacteria</taxon>
        <taxon>Lysobacterales</taxon>
        <taxon>Lysobacteraceae</taxon>
        <taxon>Lysobacter</taxon>
    </lineage>
</organism>
<feature type="region of interest" description="Disordered" evidence="1">
    <location>
        <begin position="23"/>
        <end position="65"/>
    </location>
</feature>
<accession>A0AAU8MR33</accession>